<evidence type="ECO:0000256" key="1">
    <source>
        <dbReference type="ARBA" id="ARBA00022679"/>
    </source>
</evidence>
<reference evidence="4 5" key="1">
    <citation type="submission" date="2016-10" db="EMBL/GenBank/DDBJ databases">
        <authorList>
            <person name="de Groot N.N."/>
        </authorList>
    </citation>
    <scope>NUCLEOTIDE SEQUENCE [LARGE SCALE GENOMIC DNA]</scope>
    <source>
        <strain evidence="4 5">DSM 25584</strain>
    </source>
</reference>
<keyword evidence="3" id="KW-0812">Transmembrane</keyword>
<dbReference type="InterPro" id="IPR048254">
    <property type="entry name" value="CDP_ALCOHOL_P_TRANSF_CS"/>
</dbReference>
<dbReference type="GO" id="GO:0008654">
    <property type="term" value="P:phospholipid biosynthetic process"/>
    <property type="evidence" value="ECO:0007669"/>
    <property type="project" value="InterPro"/>
</dbReference>
<dbReference type="RefSeq" id="WP_090019168.1">
    <property type="nucleotide sequence ID" value="NZ_FNCE01000003.1"/>
</dbReference>
<feature type="transmembrane region" description="Helical" evidence="3">
    <location>
        <begin position="268"/>
        <end position="301"/>
    </location>
</feature>
<dbReference type="Pfam" id="PF01066">
    <property type="entry name" value="CDP-OH_P_transf"/>
    <property type="match status" value="1"/>
</dbReference>
<dbReference type="Gene3D" id="1.20.120.1760">
    <property type="match status" value="1"/>
</dbReference>
<dbReference type="Proteomes" id="UP000199415">
    <property type="component" value="Unassembled WGS sequence"/>
</dbReference>
<dbReference type="PROSITE" id="PS00379">
    <property type="entry name" value="CDP_ALCOHOL_P_TRANSF"/>
    <property type="match status" value="1"/>
</dbReference>
<organism evidence="4 5">
    <name type="scientific">Limimonas halophila</name>
    <dbReference type="NCBI Taxonomy" id="1082479"/>
    <lineage>
        <taxon>Bacteria</taxon>
        <taxon>Pseudomonadati</taxon>
        <taxon>Pseudomonadota</taxon>
        <taxon>Alphaproteobacteria</taxon>
        <taxon>Rhodospirillales</taxon>
        <taxon>Rhodovibrionaceae</taxon>
        <taxon>Limimonas</taxon>
    </lineage>
</organism>
<comment type="similarity">
    <text evidence="2">Belongs to the CDP-alcohol phosphatidyltransferase class-I family.</text>
</comment>
<dbReference type="STRING" id="1082479.SAMN05216241_10321"/>
<evidence type="ECO:0000256" key="2">
    <source>
        <dbReference type="RuleBase" id="RU003750"/>
    </source>
</evidence>
<dbReference type="InterPro" id="IPR043130">
    <property type="entry name" value="CDP-OH_PTrfase_TM_dom"/>
</dbReference>
<keyword evidence="5" id="KW-1185">Reference proteome</keyword>
<dbReference type="OrthoDB" id="8541463at2"/>
<dbReference type="InterPro" id="IPR000462">
    <property type="entry name" value="CDP-OH_P_trans"/>
</dbReference>
<proteinExistence type="inferred from homology"/>
<evidence type="ECO:0000256" key="3">
    <source>
        <dbReference type="SAM" id="Phobius"/>
    </source>
</evidence>
<keyword evidence="3" id="KW-1133">Transmembrane helix</keyword>
<accession>A0A1G7PQ02</accession>
<evidence type="ECO:0000313" key="5">
    <source>
        <dbReference type="Proteomes" id="UP000199415"/>
    </source>
</evidence>
<name>A0A1G7PQ02_9PROT</name>
<protein>
    <submittedName>
        <fullName evidence="4">Phosphatidylglycerophosphate synthase</fullName>
    </submittedName>
</protein>
<dbReference type="EMBL" id="FNCE01000003">
    <property type="protein sequence ID" value="SDF88336.1"/>
    <property type="molecule type" value="Genomic_DNA"/>
</dbReference>
<feature type="transmembrane region" description="Helical" evidence="3">
    <location>
        <begin position="205"/>
        <end position="233"/>
    </location>
</feature>
<sequence length="394" mass="42589">MTVQTAATQGQQPSANAPVYAVIQSVAAPPRVWGFTPEARARRMLAKMGITAVLNQGQAWPTAGSVILLAGDAVIDEALLEGLLESPGVAVTDGDGHEVLAAHVDAAQAPHAARWLGRRPPPDSAFSVLSPRAVAKGYRGSLRKRTDPVCRRVAPGQAGSAERRLYDAAYKGVTDLVTKWVWPGPAFWATRACARLGITPNMVTLLSAVLVGLVIWLFWIGAFGWGLLAAWAMTFLDTVDGKLARVTLTSSAFGDVFDHVLDLVHPPIWYAAWGIGLTAAGASLPANWLAPAIWIIFLGYIGGRLCEGYFLSRFGLEIHMWERFDSRFRLITARRNPNLLLLTAFWLAGRPDWGLLAVAAWHVASDGVHLVRIAQAEALRQRGTPVVSWLRTAA</sequence>
<dbReference type="GO" id="GO:0016020">
    <property type="term" value="C:membrane"/>
    <property type="evidence" value="ECO:0007669"/>
    <property type="project" value="InterPro"/>
</dbReference>
<keyword evidence="1 2" id="KW-0808">Transferase</keyword>
<dbReference type="GO" id="GO:0016780">
    <property type="term" value="F:phosphotransferase activity, for other substituted phosphate groups"/>
    <property type="evidence" value="ECO:0007669"/>
    <property type="project" value="InterPro"/>
</dbReference>
<evidence type="ECO:0000313" key="4">
    <source>
        <dbReference type="EMBL" id="SDF88336.1"/>
    </source>
</evidence>
<dbReference type="AlphaFoldDB" id="A0A1G7PQ02"/>
<keyword evidence="3" id="KW-0472">Membrane</keyword>
<gene>
    <name evidence="4" type="ORF">SAMN05216241_10321</name>
</gene>